<dbReference type="InterPro" id="IPR000568">
    <property type="entry name" value="ATP_synth_F0_asu"/>
</dbReference>
<dbReference type="SUPFAM" id="SSF81336">
    <property type="entry name" value="F1F0 ATP synthase subunit A"/>
    <property type="match status" value="1"/>
</dbReference>
<feature type="transmembrane region" description="Helical" evidence="12">
    <location>
        <begin position="135"/>
        <end position="152"/>
    </location>
</feature>
<organism evidence="14 15">
    <name type="scientific">Plasticicumulans lactativorans</name>
    <dbReference type="NCBI Taxonomy" id="1133106"/>
    <lineage>
        <taxon>Bacteria</taxon>
        <taxon>Pseudomonadati</taxon>
        <taxon>Pseudomonadota</taxon>
        <taxon>Gammaproteobacteria</taxon>
        <taxon>Candidatus Competibacteraceae</taxon>
        <taxon>Plasticicumulans</taxon>
    </lineage>
</organism>
<evidence type="ECO:0000256" key="7">
    <source>
        <dbReference type="ARBA" id="ARBA00022781"/>
    </source>
</evidence>
<keyword evidence="4 12" id="KW-1003">Cell membrane</keyword>
<dbReference type="InterPro" id="IPR045082">
    <property type="entry name" value="ATP_syn_F0_a_bact/chloroplast"/>
</dbReference>
<evidence type="ECO:0000256" key="1">
    <source>
        <dbReference type="ARBA" id="ARBA00004141"/>
    </source>
</evidence>
<dbReference type="GO" id="GO:0005886">
    <property type="term" value="C:plasma membrane"/>
    <property type="evidence" value="ECO:0007669"/>
    <property type="project" value="UniProtKB-SubCell"/>
</dbReference>
<dbReference type="PANTHER" id="PTHR42823:SF3">
    <property type="entry name" value="ATP SYNTHASE SUBUNIT A, CHLOROPLASTIC"/>
    <property type="match status" value="1"/>
</dbReference>
<dbReference type="GO" id="GO:0045259">
    <property type="term" value="C:proton-transporting ATP synthase complex"/>
    <property type="evidence" value="ECO:0007669"/>
    <property type="project" value="UniProtKB-KW"/>
</dbReference>
<dbReference type="OrthoDB" id="9789241at2"/>
<evidence type="ECO:0000256" key="4">
    <source>
        <dbReference type="ARBA" id="ARBA00022475"/>
    </source>
</evidence>
<evidence type="ECO:0000256" key="8">
    <source>
        <dbReference type="ARBA" id="ARBA00022989"/>
    </source>
</evidence>
<evidence type="ECO:0000256" key="6">
    <source>
        <dbReference type="ARBA" id="ARBA00022692"/>
    </source>
</evidence>
<evidence type="ECO:0000256" key="13">
    <source>
        <dbReference type="RuleBase" id="RU000483"/>
    </source>
</evidence>
<proteinExistence type="inferred from homology"/>
<evidence type="ECO:0000256" key="3">
    <source>
        <dbReference type="ARBA" id="ARBA00022448"/>
    </source>
</evidence>
<comment type="similarity">
    <text evidence="2 12 13">Belongs to the ATPase A chain family.</text>
</comment>
<dbReference type="Pfam" id="PF00119">
    <property type="entry name" value="ATP-synt_A"/>
    <property type="match status" value="1"/>
</dbReference>
<dbReference type="HAMAP" id="MF_01393">
    <property type="entry name" value="ATP_synth_a_bact"/>
    <property type="match status" value="1"/>
</dbReference>
<dbReference type="NCBIfam" id="TIGR01131">
    <property type="entry name" value="ATP_synt_6_or_A"/>
    <property type="match status" value="1"/>
</dbReference>
<evidence type="ECO:0000256" key="2">
    <source>
        <dbReference type="ARBA" id="ARBA00006810"/>
    </source>
</evidence>
<keyword evidence="6 12" id="KW-0812">Transmembrane</keyword>
<feature type="transmembrane region" description="Helical" evidence="12">
    <location>
        <begin position="89"/>
        <end position="107"/>
    </location>
</feature>
<keyword evidence="9 12" id="KW-0406">Ion transport</keyword>
<dbReference type="FunFam" id="1.20.120.220:FF:000002">
    <property type="entry name" value="ATP synthase subunit a"/>
    <property type="match status" value="1"/>
</dbReference>
<dbReference type="PANTHER" id="PTHR42823">
    <property type="entry name" value="ATP SYNTHASE SUBUNIT A, CHLOROPLASTIC"/>
    <property type="match status" value="1"/>
</dbReference>
<feature type="transmembrane region" description="Helical" evidence="12">
    <location>
        <begin position="225"/>
        <end position="250"/>
    </location>
</feature>
<evidence type="ECO:0000313" key="14">
    <source>
        <dbReference type="EMBL" id="TCO81216.1"/>
    </source>
</evidence>
<feature type="transmembrane region" description="Helical" evidence="12">
    <location>
        <begin position="198"/>
        <end position="219"/>
    </location>
</feature>
<evidence type="ECO:0000313" key="15">
    <source>
        <dbReference type="Proteomes" id="UP000295765"/>
    </source>
</evidence>
<keyword evidence="15" id="KW-1185">Reference proteome</keyword>
<name>A0A4R2L457_9GAMM</name>
<dbReference type="GO" id="GO:0042777">
    <property type="term" value="P:proton motive force-driven plasma membrane ATP synthesis"/>
    <property type="evidence" value="ECO:0007669"/>
    <property type="project" value="TreeGrafter"/>
</dbReference>
<keyword evidence="11 12" id="KW-0066">ATP synthesis</keyword>
<keyword evidence="3 12" id="KW-0813">Transport</keyword>
<dbReference type="InterPro" id="IPR023011">
    <property type="entry name" value="ATP_synth_F0_asu_AS"/>
</dbReference>
<dbReference type="PROSITE" id="PS00449">
    <property type="entry name" value="ATPASE_A"/>
    <property type="match status" value="1"/>
</dbReference>
<evidence type="ECO:0000256" key="5">
    <source>
        <dbReference type="ARBA" id="ARBA00022547"/>
    </source>
</evidence>
<evidence type="ECO:0000256" key="12">
    <source>
        <dbReference type="HAMAP-Rule" id="MF_01393"/>
    </source>
</evidence>
<sequence>MSAGAGPQTASEYIVHHLTPLSVGHGFWSVHLDTLLFGGGLGALFAWLFYKAAANATSDVPGPLQNFCEILVEFVDGQVKDSFHGHNPLIAPLALTIFVWVWLWNFMDLIPVDLLPALASVFGVHYLRVVPSTDLNSTFALSISVLFLVYYYSIKVKGGSGFAHEVLGHPFGIKAAPANLLLRIVEDLAKPISLALRLFGNMYAGELIFILIALLPWWVQPLLSWPWAVFHILVITLQAFIFMTLTIVYLSMAHEDH</sequence>
<dbReference type="RefSeq" id="WP_132541842.1">
    <property type="nucleotide sequence ID" value="NZ_SLWY01000009.1"/>
</dbReference>
<evidence type="ECO:0000256" key="10">
    <source>
        <dbReference type="ARBA" id="ARBA00023136"/>
    </source>
</evidence>
<comment type="function">
    <text evidence="12 13">Key component of the proton channel; it plays a direct role in the translocation of protons across the membrane.</text>
</comment>
<gene>
    <name evidence="12" type="primary">atpB</name>
    <name evidence="14" type="ORF">EV699_10957</name>
</gene>
<evidence type="ECO:0000256" key="9">
    <source>
        <dbReference type="ARBA" id="ARBA00023065"/>
    </source>
</evidence>
<accession>A0A4R2L457</accession>
<reference evidence="14 15" key="1">
    <citation type="submission" date="2019-03" db="EMBL/GenBank/DDBJ databases">
        <title>Genomic Encyclopedia of Type Strains, Phase IV (KMG-IV): sequencing the most valuable type-strain genomes for metagenomic binning, comparative biology and taxonomic classification.</title>
        <authorList>
            <person name="Goeker M."/>
        </authorList>
    </citation>
    <scope>NUCLEOTIDE SEQUENCE [LARGE SCALE GENOMIC DNA]</scope>
    <source>
        <strain evidence="14 15">DSM 25287</strain>
    </source>
</reference>
<keyword evidence="7 12" id="KW-0375">Hydrogen ion transport</keyword>
<dbReference type="CDD" id="cd00310">
    <property type="entry name" value="ATP-synt_Fo_a_6"/>
    <property type="match status" value="1"/>
</dbReference>
<comment type="caution">
    <text evidence="14">The sequence shown here is derived from an EMBL/GenBank/DDBJ whole genome shotgun (WGS) entry which is preliminary data.</text>
</comment>
<dbReference type="Proteomes" id="UP000295765">
    <property type="component" value="Unassembled WGS sequence"/>
</dbReference>
<dbReference type="EMBL" id="SLWY01000009">
    <property type="protein sequence ID" value="TCO81216.1"/>
    <property type="molecule type" value="Genomic_DNA"/>
</dbReference>
<keyword evidence="8 12" id="KW-1133">Transmembrane helix</keyword>
<dbReference type="GO" id="GO:0046933">
    <property type="term" value="F:proton-transporting ATP synthase activity, rotational mechanism"/>
    <property type="evidence" value="ECO:0007669"/>
    <property type="project" value="UniProtKB-UniRule"/>
</dbReference>
<keyword evidence="10 12" id="KW-0472">Membrane</keyword>
<keyword evidence="5 12" id="KW-0138">CF(0)</keyword>
<dbReference type="PRINTS" id="PR00123">
    <property type="entry name" value="ATPASEA"/>
</dbReference>
<feature type="transmembrane region" description="Helical" evidence="12">
    <location>
        <begin position="28"/>
        <end position="50"/>
    </location>
</feature>
<comment type="subcellular location">
    <subcellularLocation>
        <location evidence="12 13">Cell membrane</location>
        <topology evidence="12 13">Multi-pass membrane protein</topology>
    </subcellularLocation>
    <subcellularLocation>
        <location evidence="1">Membrane</location>
        <topology evidence="1">Multi-pass membrane protein</topology>
    </subcellularLocation>
</comment>
<dbReference type="NCBIfam" id="NF004477">
    <property type="entry name" value="PRK05815.1-1"/>
    <property type="match status" value="1"/>
</dbReference>
<dbReference type="AlphaFoldDB" id="A0A4R2L457"/>
<dbReference type="InterPro" id="IPR035908">
    <property type="entry name" value="F0_ATP_A_sf"/>
</dbReference>
<evidence type="ECO:0000256" key="11">
    <source>
        <dbReference type="ARBA" id="ARBA00023310"/>
    </source>
</evidence>
<dbReference type="Gene3D" id="1.20.120.220">
    <property type="entry name" value="ATP synthase, F0 complex, subunit A"/>
    <property type="match status" value="1"/>
</dbReference>
<protein>
    <recommendedName>
        <fullName evidence="12 13">ATP synthase subunit a</fullName>
    </recommendedName>
    <alternativeName>
        <fullName evidence="12">ATP synthase F0 sector subunit a</fullName>
    </alternativeName>
    <alternativeName>
        <fullName evidence="12">F-ATPase subunit 6</fullName>
    </alternativeName>
</protein>